<feature type="compositionally biased region" description="Basic and acidic residues" evidence="4">
    <location>
        <begin position="123"/>
        <end position="133"/>
    </location>
</feature>
<dbReference type="Proteomes" id="UP000780801">
    <property type="component" value="Unassembled WGS sequence"/>
</dbReference>
<evidence type="ECO:0000256" key="4">
    <source>
        <dbReference type="SAM" id="MobiDB-lite"/>
    </source>
</evidence>
<dbReference type="InterPro" id="IPR013320">
    <property type="entry name" value="ConA-like_dom_sf"/>
</dbReference>
<dbReference type="InterPro" id="IPR000757">
    <property type="entry name" value="Beta-glucanase-like"/>
</dbReference>
<dbReference type="GO" id="GO:0004553">
    <property type="term" value="F:hydrolase activity, hydrolyzing O-glycosyl compounds"/>
    <property type="evidence" value="ECO:0007669"/>
    <property type="project" value="InterPro"/>
</dbReference>
<dbReference type="PANTHER" id="PTHR10963:SF22">
    <property type="entry name" value="GLYCOSIDASE CRH2-RELATED"/>
    <property type="match status" value="1"/>
</dbReference>
<accession>A0A9P6K9D3</accession>
<dbReference type="SUPFAM" id="SSF49899">
    <property type="entry name" value="Concanavalin A-like lectins/glucanases"/>
    <property type="match status" value="1"/>
</dbReference>
<feature type="non-terminal residue" evidence="6">
    <location>
        <position position="1"/>
    </location>
</feature>
<evidence type="ECO:0000313" key="6">
    <source>
        <dbReference type="EMBL" id="KAF9562738.1"/>
    </source>
</evidence>
<protein>
    <recommendedName>
        <fullName evidence="5">GH16 domain-containing protein</fullName>
    </recommendedName>
</protein>
<evidence type="ECO:0000259" key="5">
    <source>
        <dbReference type="PROSITE" id="PS51762"/>
    </source>
</evidence>
<keyword evidence="7" id="KW-1185">Reference proteome</keyword>
<dbReference type="PANTHER" id="PTHR10963">
    <property type="entry name" value="GLYCOSYL HYDROLASE-RELATED"/>
    <property type="match status" value="1"/>
</dbReference>
<sequence>VTGRDPESVITDLYQHGGHSSKPEHTETKCQASPLTSPKGSSPPNHSLSGSSPWAWPMTEIRKRGQRLGELVRRPKNVESAKHDFLTNDTTDQAKNDINKTDNNDSSHDEGDGVEEENVNSNPDKEDSLEETHSIKKNAAEQSLVYTIEWTPDYIKWSVDGRVLRTLTGKDMESLNCTKAFKEQPLLSASYIPSEPMLLQFSIWDGGYDEATRVWAGGRTDYGPDNTKEYSMTVDWIKIKSLWDGGSSATIAERSKSWPGAKIFEKLKSINTPGQEQGHEEKKSLDKNAGPTVSTWRWPFKTPGPIRGALSPAPEPNITNSDHPLSYWFHWKSHISTNTPTDAPKKRLVNWPHRMRSRSKRRPNLLGRFVDWITRRLLWWTTLLMTL</sequence>
<keyword evidence="3" id="KW-0326">Glycosidase</keyword>
<keyword evidence="2" id="KW-0378">Hydrolase</keyword>
<dbReference type="AlphaFoldDB" id="A0A9P6K9D3"/>
<evidence type="ECO:0000256" key="2">
    <source>
        <dbReference type="ARBA" id="ARBA00022801"/>
    </source>
</evidence>
<feature type="compositionally biased region" description="Low complexity" evidence="4">
    <location>
        <begin position="42"/>
        <end position="53"/>
    </location>
</feature>
<feature type="compositionally biased region" description="Basic and acidic residues" evidence="4">
    <location>
        <begin position="277"/>
        <end position="286"/>
    </location>
</feature>
<proteinExistence type="predicted"/>
<feature type="region of interest" description="Disordered" evidence="4">
    <location>
        <begin position="271"/>
        <end position="291"/>
    </location>
</feature>
<reference evidence="6" key="1">
    <citation type="journal article" date="2020" name="Fungal Divers.">
        <title>Resolving the Mortierellaceae phylogeny through synthesis of multi-gene phylogenetics and phylogenomics.</title>
        <authorList>
            <person name="Vandepol N."/>
            <person name="Liber J."/>
            <person name="Desiro A."/>
            <person name="Na H."/>
            <person name="Kennedy M."/>
            <person name="Barry K."/>
            <person name="Grigoriev I.V."/>
            <person name="Miller A.N."/>
            <person name="O'Donnell K."/>
            <person name="Stajich J.E."/>
            <person name="Bonito G."/>
        </authorList>
    </citation>
    <scope>NUCLEOTIDE SEQUENCE</scope>
    <source>
        <strain evidence="6">KOD1015</strain>
    </source>
</reference>
<feature type="compositionally biased region" description="Polar residues" evidence="4">
    <location>
        <begin position="29"/>
        <end position="40"/>
    </location>
</feature>
<organism evidence="6 7">
    <name type="scientific">Lunasporangiospora selenospora</name>
    <dbReference type="NCBI Taxonomy" id="979761"/>
    <lineage>
        <taxon>Eukaryota</taxon>
        <taxon>Fungi</taxon>
        <taxon>Fungi incertae sedis</taxon>
        <taxon>Mucoromycota</taxon>
        <taxon>Mortierellomycotina</taxon>
        <taxon>Mortierellomycetes</taxon>
        <taxon>Mortierellales</taxon>
        <taxon>Mortierellaceae</taxon>
        <taxon>Lunasporangiospora</taxon>
    </lineage>
</organism>
<comment type="caution">
    <text evidence="6">The sequence shown here is derived from an EMBL/GenBank/DDBJ whole genome shotgun (WGS) entry which is preliminary data.</text>
</comment>
<feature type="domain" description="GH16" evidence="5">
    <location>
        <begin position="15"/>
        <end position="245"/>
    </location>
</feature>
<gene>
    <name evidence="6" type="ORF">BGW38_008968</name>
</gene>
<dbReference type="EMBL" id="JAABOA010006387">
    <property type="protein sequence ID" value="KAF9562738.1"/>
    <property type="molecule type" value="Genomic_DNA"/>
</dbReference>
<dbReference type="GO" id="GO:0005975">
    <property type="term" value="P:carbohydrate metabolic process"/>
    <property type="evidence" value="ECO:0007669"/>
    <property type="project" value="InterPro"/>
</dbReference>
<evidence type="ECO:0000256" key="1">
    <source>
        <dbReference type="ARBA" id="ARBA00022729"/>
    </source>
</evidence>
<feature type="compositionally biased region" description="Basic and acidic residues" evidence="4">
    <location>
        <begin position="70"/>
        <end position="111"/>
    </location>
</feature>
<dbReference type="Gene3D" id="2.60.120.200">
    <property type="match status" value="1"/>
</dbReference>
<feature type="region of interest" description="Disordered" evidence="4">
    <location>
        <begin position="1"/>
        <end position="133"/>
    </location>
</feature>
<keyword evidence="1" id="KW-0732">Signal</keyword>
<dbReference type="Pfam" id="PF00722">
    <property type="entry name" value="Glyco_hydro_16"/>
    <property type="match status" value="1"/>
</dbReference>
<feature type="non-terminal residue" evidence="6">
    <location>
        <position position="387"/>
    </location>
</feature>
<dbReference type="InterPro" id="IPR050546">
    <property type="entry name" value="Glycosyl_Hydrlase_16"/>
</dbReference>
<evidence type="ECO:0000313" key="7">
    <source>
        <dbReference type="Proteomes" id="UP000780801"/>
    </source>
</evidence>
<dbReference type="OrthoDB" id="4781at2759"/>
<name>A0A9P6K9D3_9FUNG</name>
<evidence type="ECO:0000256" key="3">
    <source>
        <dbReference type="ARBA" id="ARBA00023295"/>
    </source>
</evidence>
<dbReference type="PROSITE" id="PS51762">
    <property type="entry name" value="GH16_2"/>
    <property type="match status" value="1"/>
</dbReference>